<evidence type="ECO:0000256" key="1">
    <source>
        <dbReference type="ARBA" id="ARBA00049360"/>
    </source>
</evidence>
<dbReference type="KEGG" id="tps:THAPSDRAFT_41068"/>
<organism evidence="4 5">
    <name type="scientific">Thalassiosira pseudonana</name>
    <name type="common">Marine diatom</name>
    <name type="synonym">Cyclotella nana</name>
    <dbReference type="NCBI Taxonomy" id="35128"/>
    <lineage>
        <taxon>Eukaryota</taxon>
        <taxon>Sar</taxon>
        <taxon>Stramenopiles</taxon>
        <taxon>Ochrophyta</taxon>
        <taxon>Bacillariophyta</taxon>
        <taxon>Coscinodiscophyceae</taxon>
        <taxon>Thalassiosirophycidae</taxon>
        <taxon>Thalassiosirales</taxon>
        <taxon>Thalassiosiraceae</taxon>
        <taxon>Thalassiosira</taxon>
    </lineage>
</organism>
<comment type="catalytic activity">
    <reaction evidence="1">
        <text>ATP + H2O = ADP + phosphate + H(+)</text>
        <dbReference type="Rhea" id="RHEA:13065"/>
        <dbReference type="ChEBI" id="CHEBI:15377"/>
        <dbReference type="ChEBI" id="CHEBI:15378"/>
        <dbReference type="ChEBI" id="CHEBI:30616"/>
        <dbReference type="ChEBI" id="CHEBI:43474"/>
        <dbReference type="ChEBI" id="CHEBI:456216"/>
    </reaction>
</comment>
<sequence length="467" mass="50649">MYCGDETGAFVGDIGSHTARFGYGGEDAPKVVVSSAAYSHSSSSADDNSTVVNAYRGNVRRGKYSAPVSLMRIPPNDCFISFSSDQSGSVGFVPIYQSMNSNPNQKQMQPQRDDGIIQDIDAWACLWEYSYSALCVRGKKKHTMGYKLPDEPEFETKTGEKTSQTLSSQSTLDGPIDHPLLAVDSTSRIIPTKAQEKQKALMLETLFESLSAPAAYIAPSAMLSSFAYGRQTALVVDIGHTGSRVTPLVDGYLLYNGSVRSGRGGRWLASVQQSVLEGSNNMAPFSGGATLDASNDVHMEEHDDDEHEDNGTCYVLPDGTRVDLARSSAGRDLCRLPELLFSEELPKSVAAQSNDTTMLPLHKLVQQSLSQILDADVRKELIGNIVLTGSASLFPGIDKRLSLELAHSLPSTYKNKVIASKNTVENRYGAWIGGSILSSLGSFQQLWLGKKEYEECGAVLGLQRFNN</sequence>
<dbReference type="PaxDb" id="35128-Thaps41068"/>
<evidence type="ECO:0000313" key="4">
    <source>
        <dbReference type="EMBL" id="EED91214.1"/>
    </source>
</evidence>
<dbReference type="Gene3D" id="3.30.420.40">
    <property type="match status" value="3"/>
</dbReference>
<protein>
    <submittedName>
        <fullName evidence="4">Actin like protein</fullName>
    </submittedName>
</protein>
<dbReference type="PANTHER" id="PTHR11937">
    <property type="entry name" value="ACTIN"/>
    <property type="match status" value="1"/>
</dbReference>
<dbReference type="InterPro" id="IPR043129">
    <property type="entry name" value="ATPase_NBD"/>
</dbReference>
<evidence type="ECO:0000256" key="2">
    <source>
        <dbReference type="RuleBase" id="RU000487"/>
    </source>
</evidence>
<evidence type="ECO:0000313" key="5">
    <source>
        <dbReference type="Proteomes" id="UP000001449"/>
    </source>
</evidence>
<dbReference type="GO" id="GO:0015629">
    <property type="term" value="C:actin cytoskeleton"/>
    <property type="evidence" value="ECO:0000318"/>
    <property type="project" value="GO_Central"/>
</dbReference>
<feature type="compositionally biased region" description="Low complexity" evidence="3">
    <location>
        <begin position="162"/>
        <end position="172"/>
    </location>
</feature>
<feature type="region of interest" description="Disordered" evidence="3">
    <location>
        <begin position="149"/>
        <end position="173"/>
    </location>
</feature>
<dbReference type="STRING" id="35128.B8C614"/>
<proteinExistence type="inferred from homology"/>
<dbReference type="OMA" id="MYCGDET"/>
<reference evidence="4 5" key="2">
    <citation type="journal article" date="2008" name="Nature">
        <title>The Phaeodactylum genome reveals the evolutionary history of diatom genomes.</title>
        <authorList>
            <person name="Bowler C."/>
            <person name="Allen A.E."/>
            <person name="Badger J.H."/>
            <person name="Grimwood J."/>
            <person name="Jabbari K."/>
            <person name="Kuo A."/>
            <person name="Maheswari U."/>
            <person name="Martens C."/>
            <person name="Maumus F."/>
            <person name="Otillar R.P."/>
            <person name="Rayko E."/>
            <person name="Salamov A."/>
            <person name="Vandepoele K."/>
            <person name="Beszteri B."/>
            <person name="Gruber A."/>
            <person name="Heijde M."/>
            <person name="Katinka M."/>
            <person name="Mock T."/>
            <person name="Valentin K."/>
            <person name="Verret F."/>
            <person name="Berges J.A."/>
            <person name="Brownlee C."/>
            <person name="Cadoret J.P."/>
            <person name="Chiovitti A."/>
            <person name="Choi C.J."/>
            <person name="Coesel S."/>
            <person name="De Martino A."/>
            <person name="Detter J.C."/>
            <person name="Durkin C."/>
            <person name="Falciatore A."/>
            <person name="Fournet J."/>
            <person name="Haruta M."/>
            <person name="Huysman M.J."/>
            <person name="Jenkins B.D."/>
            <person name="Jiroutova K."/>
            <person name="Jorgensen R.E."/>
            <person name="Joubert Y."/>
            <person name="Kaplan A."/>
            <person name="Kroger N."/>
            <person name="Kroth P.G."/>
            <person name="La Roche J."/>
            <person name="Lindquist E."/>
            <person name="Lommer M."/>
            <person name="Martin-Jezequel V."/>
            <person name="Lopez P.J."/>
            <person name="Lucas S."/>
            <person name="Mangogna M."/>
            <person name="McGinnis K."/>
            <person name="Medlin L.K."/>
            <person name="Montsant A."/>
            <person name="Oudot-Le Secq M.P."/>
            <person name="Napoli C."/>
            <person name="Obornik M."/>
            <person name="Parker M.S."/>
            <person name="Petit J.L."/>
            <person name="Porcel B.M."/>
            <person name="Poulsen N."/>
            <person name="Robison M."/>
            <person name="Rychlewski L."/>
            <person name="Rynearson T.A."/>
            <person name="Schmutz J."/>
            <person name="Shapiro H."/>
            <person name="Siaut M."/>
            <person name="Stanley M."/>
            <person name="Sussman M.R."/>
            <person name="Taylor A.R."/>
            <person name="Vardi A."/>
            <person name="von Dassow P."/>
            <person name="Vyverman W."/>
            <person name="Willis A."/>
            <person name="Wyrwicz L.S."/>
            <person name="Rokhsar D.S."/>
            <person name="Weissenbach J."/>
            <person name="Armbrust E.V."/>
            <person name="Green B.R."/>
            <person name="Van de Peer Y."/>
            <person name="Grigoriev I.V."/>
        </authorList>
    </citation>
    <scope>NUCLEOTIDE SEQUENCE [LARGE SCALE GENOMIC DNA]</scope>
    <source>
        <strain evidence="4 5">CCMP1335</strain>
    </source>
</reference>
<dbReference type="GeneID" id="7442378"/>
<dbReference type="InterPro" id="IPR004000">
    <property type="entry name" value="Actin"/>
</dbReference>
<reference evidence="4 5" key="1">
    <citation type="journal article" date="2004" name="Science">
        <title>The genome of the diatom Thalassiosira pseudonana: ecology, evolution, and metabolism.</title>
        <authorList>
            <person name="Armbrust E.V."/>
            <person name="Berges J.A."/>
            <person name="Bowler C."/>
            <person name="Green B.R."/>
            <person name="Martinez D."/>
            <person name="Putnam N.H."/>
            <person name="Zhou S."/>
            <person name="Allen A.E."/>
            <person name="Apt K.E."/>
            <person name="Bechner M."/>
            <person name="Brzezinski M.A."/>
            <person name="Chaal B.K."/>
            <person name="Chiovitti A."/>
            <person name="Davis A.K."/>
            <person name="Demarest M.S."/>
            <person name="Detter J.C."/>
            <person name="Glavina T."/>
            <person name="Goodstein D."/>
            <person name="Hadi M.Z."/>
            <person name="Hellsten U."/>
            <person name="Hildebrand M."/>
            <person name="Jenkins B.D."/>
            <person name="Jurka J."/>
            <person name="Kapitonov V.V."/>
            <person name="Kroger N."/>
            <person name="Lau W.W."/>
            <person name="Lane T.W."/>
            <person name="Larimer F.W."/>
            <person name="Lippmeier J.C."/>
            <person name="Lucas S."/>
            <person name="Medina M."/>
            <person name="Montsant A."/>
            <person name="Obornik M."/>
            <person name="Parker M.S."/>
            <person name="Palenik B."/>
            <person name="Pazour G.J."/>
            <person name="Richardson P.M."/>
            <person name="Rynearson T.A."/>
            <person name="Saito M.A."/>
            <person name="Schwartz D.C."/>
            <person name="Thamatrakoln K."/>
            <person name="Valentin K."/>
            <person name="Vardi A."/>
            <person name="Wilkerson F.P."/>
            <person name="Rokhsar D.S."/>
        </authorList>
    </citation>
    <scope>NUCLEOTIDE SEQUENCE [LARGE SCALE GENOMIC DNA]</scope>
    <source>
        <strain evidence="4 5">CCMP1335</strain>
    </source>
</reference>
<dbReference type="RefSeq" id="XP_002291107.1">
    <property type="nucleotide sequence ID" value="XM_002291071.1"/>
</dbReference>
<comment type="similarity">
    <text evidence="2">Belongs to the actin family.</text>
</comment>
<dbReference type="InParanoid" id="B8C614"/>
<dbReference type="Pfam" id="PF00022">
    <property type="entry name" value="Actin"/>
    <property type="match status" value="2"/>
</dbReference>
<gene>
    <name evidence="4" type="primary">ACT2</name>
    <name evidence="4" type="ORF">THAPSDRAFT_41068</name>
</gene>
<dbReference type="Proteomes" id="UP000001449">
    <property type="component" value="Chromosome 6"/>
</dbReference>
<dbReference type="HOGENOM" id="CLU_027965_6_2_1"/>
<feature type="compositionally biased region" description="Basic and acidic residues" evidence="3">
    <location>
        <begin position="149"/>
        <end position="160"/>
    </location>
</feature>
<name>B8C614_THAPS</name>
<dbReference type="SUPFAM" id="SSF53067">
    <property type="entry name" value="Actin-like ATPase domain"/>
    <property type="match status" value="2"/>
</dbReference>
<dbReference type="eggNOG" id="KOG0679">
    <property type="taxonomic scope" value="Eukaryota"/>
</dbReference>
<dbReference type="SMART" id="SM00268">
    <property type="entry name" value="ACTIN"/>
    <property type="match status" value="1"/>
</dbReference>
<accession>B8C614</accession>
<dbReference type="EMBL" id="CM000643">
    <property type="protein sequence ID" value="EED91214.1"/>
    <property type="molecule type" value="Genomic_DNA"/>
</dbReference>
<keyword evidence="5" id="KW-1185">Reference proteome</keyword>
<evidence type="ECO:0000256" key="3">
    <source>
        <dbReference type="SAM" id="MobiDB-lite"/>
    </source>
</evidence>
<dbReference type="AlphaFoldDB" id="B8C614"/>